<dbReference type="PIRSF" id="PIRSF000887">
    <property type="entry name" value="Pesterase_MJ0037"/>
    <property type="match status" value="1"/>
</dbReference>
<dbReference type="Proteomes" id="UP001138540">
    <property type="component" value="Unassembled WGS sequence"/>
</dbReference>
<dbReference type="InterPro" id="IPR024173">
    <property type="entry name" value="Pesterase_MJ0037-like"/>
</dbReference>
<sequence>MWQERSALILADLHFEKASAYACRGSMLPPYDSVATLDALEGLMARIRPREVWCLGDSFHDMGACDRMDEGTRRRITGLTASCRWIWITGNHDPRPTPDMGGETLHETRVADIILRHEARPNEAGAEISGHFHPKWRLNLRGRLVSRRCFVLSARKLIMPAFGAYAGGLDVAAPAIRALVGQGSEALVPISDRLLRFSVPA</sequence>
<protein>
    <recommendedName>
        <fullName evidence="3">Phosphoesterase</fullName>
    </recommendedName>
</protein>
<evidence type="ECO:0008006" key="3">
    <source>
        <dbReference type="Google" id="ProtNLM"/>
    </source>
</evidence>
<dbReference type="PANTHER" id="PTHR39323">
    <property type="entry name" value="BLR1149 PROTEIN"/>
    <property type="match status" value="1"/>
</dbReference>
<dbReference type="InterPro" id="IPR026336">
    <property type="entry name" value="PdeM-like"/>
</dbReference>
<dbReference type="PANTHER" id="PTHR39323:SF1">
    <property type="entry name" value="BLR1149 PROTEIN"/>
    <property type="match status" value="1"/>
</dbReference>
<dbReference type="Gene3D" id="3.60.21.10">
    <property type="match status" value="1"/>
</dbReference>
<keyword evidence="2" id="KW-1185">Reference proteome</keyword>
<accession>A0ABR6NKL5</accession>
<comment type="caution">
    <text evidence="1">The sequence shown here is derived from an EMBL/GenBank/DDBJ whole genome shotgun (WGS) entry which is preliminary data.</text>
</comment>
<evidence type="ECO:0000313" key="2">
    <source>
        <dbReference type="Proteomes" id="UP001138540"/>
    </source>
</evidence>
<gene>
    <name evidence="1" type="ORF">HNP60_003789</name>
</gene>
<dbReference type="EMBL" id="JACHKA010000001">
    <property type="protein sequence ID" value="MBB5987815.1"/>
    <property type="molecule type" value="Genomic_DNA"/>
</dbReference>
<evidence type="ECO:0000313" key="1">
    <source>
        <dbReference type="EMBL" id="MBB5987815.1"/>
    </source>
</evidence>
<dbReference type="NCBIfam" id="TIGR04123">
    <property type="entry name" value="P_estr_lig_assc"/>
    <property type="match status" value="1"/>
</dbReference>
<proteinExistence type="predicted"/>
<name>A0ABR6NKL5_9SPHN</name>
<dbReference type="InterPro" id="IPR029052">
    <property type="entry name" value="Metallo-depent_PP-like"/>
</dbReference>
<reference evidence="1 2" key="1">
    <citation type="submission" date="2020-08" db="EMBL/GenBank/DDBJ databases">
        <title>Exploring microbial biodiversity for novel pathways involved in the catabolism of aromatic compounds derived from lignin.</title>
        <authorList>
            <person name="Elkins J."/>
        </authorList>
    </citation>
    <scope>NUCLEOTIDE SEQUENCE [LARGE SCALE GENOMIC DNA]</scope>
    <source>
        <strain evidence="1 2">B1D3A</strain>
    </source>
</reference>
<organism evidence="1 2">
    <name type="scientific">Sphingobium lignivorans</name>
    <dbReference type="NCBI Taxonomy" id="2735886"/>
    <lineage>
        <taxon>Bacteria</taxon>
        <taxon>Pseudomonadati</taxon>
        <taxon>Pseudomonadota</taxon>
        <taxon>Alphaproteobacteria</taxon>
        <taxon>Sphingomonadales</taxon>
        <taxon>Sphingomonadaceae</taxon>
        <taxon>Sphingobium</taxon>
    </lineage>
</organism>
<dbReference type="SUPFAM" id="SSF56300">
    <property type="entry name" value="Metallo-dependent phosphatases"/>
    <property type="match status" value="1"/>
</dbReference>